<keyword evidence="2" id="KW-1185">Reference proteome</keyword>
<reference evidence="1 2" key="1">
    <citation type="submission" date="2020-02" db="EMBL/GenBank/DDBJ databases">
        <title>Aliifodinibius halophilus 2W32, complete genome.</title>
        <authorList>
            <person name="Li Y."/>
            <person name="Wu S."/>
        </authorList>
    </citation>
    <scope>NUCLEOTIDE SEQUENCE [LARGE SCALE GENOMIC DNA]</scope>
    <source>
        <strain evidence="1 2">2W32</strain>
    </source>
</reference>
<protein>
    <recommendedName>
        <fullName evidence="3">Lipoprotein</fullName>
    </recommendedName>
</protein>
<organism evidence="1 2">
    <name type="scientific">Fodinibius halophilus</name>
    <dbReference type="NCBI Taxonomy" id="1736908"/>
    <lineage>
        <taxon>Bacteria</taxon>
        <taxon>Pseudomonadati</taxon>
        <taxon>Balneolota</taxon>
        <taxon>Balneolia</taxon>
        <taxon>Balneolales</taxon>
        <taxon>Balneolaceae</taxon>
        <taxon>Fodinibius</taxon>
    </lineage>
</organism>
<dbReference type="Proteomes" id="UP000479132">
    <property type="component" value="Unassembled WGS sequence"/>
</dbReference>
<name>A0A6M1T1N1_9BACT</name>
<comment type="caution">
    <text evidence="1">The sequence shown here is derived from an EMBL/GenBank/DDBJ whole genome shotgun (WGS) entry which is preliminary data.</text>
</comment>
<sequence length="280" mass="31054">MGVNMLRTCIKYFVVLILFTGLMSCGSDSTGPDPSEAPSVPSKIISEEAKPDVSFFEEEQSKQLTGGNTASTENYNAAKYTALSISGIASMNALYSGFMSPASSTEPEFKDGKWVWEYTHTNPETGDTGTFRLEAKEISEGHKWAMYLSMDTSEFSVENYKVFEGTTSSDGSEGEWIFNSIDLEETGTQEVKAFSSSWVITNEDKMETSFEFYDKEGRVQIDGGYTKDAPEHTLAVDYADSQQSNVKIYWNTENNTGYILQGTECKGWDSSFQDDNSVCP</sequence>
<evidence type="ECO:0000313" key="1">
    <source>
        <dbReference type="EMBL" id="NGP89978.1"/>
    </source>
</evidence>
<accession>A0A6M1T1N1</accession>
<dbReference type="EMBL" id="JAALLS010000029">
    <property type="protein sequence ID" value="NGP89978.1"/>
    <property type="molecule type" value="Genomic_DNA"/>
</dbReference>
<evidence type="ECO:0000313" key="2">
    <source>
        <dbReference type="Proteomes" id="UP000479132"/>
    </source>
</evidence>
<dbReference type="PROSITE" id="PS51257">
    <property type="entry name" value="PROKAR_LIPOPROTEIN"/>
    <property type="match status" value="1"/>
</dbReference>
<dbReference type="AlphaFoldDB" id="A0A6M1T1N1"/>
<gene>
    <name evidence="1" type="ORF">G3569_16585</name>
</gene>
<evidence type="ECO:0008006" key="3">
    <source>
        <dbReference type="Google" id="ProtNLM"/>
    </source>
</evidence>
<proteinExistence type="predicted"/>
<dbReference type="RefSeq" id="WP_165271205.1">
    <property type="nucleotide sequence ID" value="NZ_JAALLS010000029.1"/>
</dbReference>